<keyword evidence="6" id="KW-0534">Nitrate assimilation</keyword>
<keyword evidence="5" id="KW-0411">Iron-sulfur</keyword>
<keyword evidence="2" id="KW-0479">Metal-binding</keyword>
<dbReference type="PROSITE" id="PS51300">
    <property type="entry name" value="NIRD"/>
    <property type="match status" value="1"/>
</dbReference>
<evidence type="ECO:0000256" key="1">
    <source>
        <dbReference type="ARBA" id="ARBA00022714"/>
    </source>
</evidence>
<keyword evidence="1" id="KW-0001">2Fe-2S</keyword>
<dbReference type="KEGG" id="jli:EXU32_03640"/>
<dbReference type="PROSITE" id="PS51296">
    <property type="entry name" value="RIESKE"/>
    <property type="match status" value="1"/>
</dbReference>
<dbReference type="GO" id="GO:0046872">
    <property type="term" value="F:metal ion binding"/>
    <property type="evidence" value="ECO:0007669"/>
    <property type="project" value="UniProtKB-KW"/>
</dbReference>
<name>A0A4V0ZAR7_9MICO</name>
<dbReference type="InterPro" id="IPR036922">
    <property type="entry name" value="Rieske_2Fe-2S_sf"/>
</dbReference>
<dbReference type="Gene3D" id="2.102.10.10">
    <property type="entry name" value="Rieske [2Fe-2S] iron-sulphur domain"/>
    <property type="match status" value="1"/>
</dbReference>
<reference evidence="8 9" key="1">
    <citation type="submission" date="2019-02" db="EMBL/GenBank/DDBJ databases">
        <title>Genomic data mining of an Antarctic deep-sea actinobacterium, Janibacterlimosus P3-3-X1.</title>
        <authorList>
            <person name="Liao L."/>
            <person name="Chen B."/>
        </authorList>
    </citation>
    <scope>NUCLEOTIDE SEQUENCE [LARGE SCALE GENOMIC DNA]</scope>
    <source>
        <strain evidence="8 9">P3-3-X1</strain>
    </source>
</reference>
<dbReference type="GO" id="GO:0004497">
    <property type="term" value="F:monooxygenase activity"/>
    <property type="evidence" value="ECO:0007669"/>
    <property type="project" value="UniProtKB-ARBA"/>
</dbReference>
<dbReference type="InterPro" id="IPR017881">
    <property type="entry name" value="NirD"/>
</dbReference>
<protein>
    <submittedName>
        <fullName evidence="8">Nitrite reductase small subunit NirD</fullName>
    </submittedName>
</protein>
<dbReference type="InterPro" id="IPR012748">
    <property type="entry name" value="Rieske-like_NirD"/>
</dbReference>
<dbReference type="GO" id="GO:0051537">
    <property type="term" value="F:2 iron, 2 sulfur cluster binding"/>
    <property type="evidence" value="ECO:0007669"/>
    <property type="project" value="UniProtKB-KW"/>
</dbReference>
<evidence type="ECO:0000256" key="5">
    <source>
        <dbReference type="ARBA" id="ARBA00023014"/>
    </source>
</evidence>
<organism evidence="8 9">
    <name type="scientific">Janibacter limosus</name>
    <dbReference type="NCBI Taxonomy" id="53458"/>
    <lineage>
        <taxon>Bacteria</taxon>
        <taxon>Bacillati</taxon>
        <taxon>Actinomycetota</taxon>
        <taxon>Actinomycetes</taxon>
        <taxon>Micrococcales</taxon>
        <taxon>Intrasporangiaceae</taxon>
        <taxon>Janibacter</taxon>
    </lineage>
</organism>
<dbReference type="GO" id="GO:0008942">
    <property type="term" value="F:nitrite reductase [NAD(P)H] activity"/>
    <property type="evidence" value="ECO:0007669"/>
    <property type="project" value="InterPro"/>
</dbReference>
<sequence>MTAAPATRPATAVRVCSLTDLVPERGSVALVGGVQVAILRTHDGQVHAIDNRDPYSGAQIIARGLVGTRGDAPTVISPMYKQVWDLRTGECLDGAGSDPIDLRTWAVWVVDGAVLVGGVQGAADRG</sequence>
<dbReference type="RefSeq" id="WP_130628676.1">
    <property type="nucleotide sequence ID" value="NZ_CP036164.1"/>
</dbReference>
<proteinExistence type="predicted"/>
<evidence type="ECO:0000259" key="7">
    <source>
        <dbReference type="PROSITE" id="PS51296"/>
    </source>
</evidence>
<dbReference type="STRING" id="1216970.GCA_001570985_00314"/>
<evidence type="ECO:0000256" key="3">
    <source>
        <dbReference type="ARBA" id="ARBA00023002"/>
    </source>
</evidence>
<dbReference type="Pfam" id="PF13806">
    <property type="entry name" value="Rieske_2"/>
    <property type="match status" value="1"/>
</dbReference>
<keyword evidence="3" id="KW-0560">Oxidoreductase</keyword>
<dbReference type="PANTHER" id="PTHR40562">
    <property type="match status" value="1"/>
</dbReference>
<evidence type="ECO:0000256" key="2">
    <source>
        <dbReference type="ARBA" id="ARBA00022723"/>
    </source>
</evidence>
<evidence type="ECO:0000256" key="4">
    <source>
        <dbReference type="ARBA" id="ARBA00023004"/>
    </source>
</evidence>
<keyword evidence="4" id="KW-0408">Iron</keyword>
<dbReference type="SUPFAM" id="SSF50022">
    <property type="entry name" value="ISP domain"/>
    <property type="match status" value="1"/>
</dbReference>
<dbReference type="PANTHER" id="PTHR40562:SF1">
    <property type="entry name" value="NITRITE REDUCTASE (NADH) SMALL SUBUNIT"/>
    <property type="match status" value="1"/>
</dbReference>
<evidence type="ECO:0000313" key="9">
    <source>
        <dbReference type="Proteomes" id="UP000290408"/>
    </source>
</evidence>
<dbReference type="GO" id="GO:0042128">
    <property type="term" value="P:nitrate assimilation"/>
    <property type="evidence" value="ECO:0007669"/>
    <property type="project" value="UniProtKB-KW"/>
</dbReference>
<gene>
    <name evidence="8" type="primary">nirD</name>
    <name evidence="8" type="ORF">EXU32_03640</name>
</gene>
<dbReference type="EMBL" id="CP036164">
    <property type="protein sequence ID" value="QBF45438.1"/>
    <property type="molecule type" value="Genomic_DNA"/>
</dbReference>
<dbReference type="OrthoDB" id="3213360at2"/>
<feature type="domain" description="Rieske" evidence="7">
    <location>
        <begin position="13"/>
        <end position="116"/>
    </location>
</feature>
<keyword evidence="9" id="KW-1185">Reference proteome</keyword>
<accession>A0A4V0ZAR7</accession>
<dbReference type="NCBIfam" id="TIGR02378">
    <property type="entry name" value="nirD_assim_sml"/>
    <property type="match status" value="1"/>
</dbReference>
<evidence type="ECO:0000256" key="6">
    <source>
        <dbReference type="ARBA" id="ARBA00023063"/>
    </source>
</evidence>
<dbReference type="Proteomes" id="UP000290408">
    <property type="component" value="Chromosome"/>
</dbReference>
<evidence type="ECO:0000313" key="8">
    <source>
        <dbReference type="EMBL" id="QBF45438.1"/>
    </source>
</evidence>
<dbReference type="AlphaFoldDB" id="A0A4V0ZAR7"/>
<dbReference type="GO" id="GO:0016705">
    <property type="term" value="F:oxidoreductase activity, acting on paired donors, with incorporation or reduction of molecular oxygen"/>
    <property type="evidence" value="ECO:0007669"/>
    <property type="project" value="UniProtKB-ARBA"/>
</dbReference>
<dbReference type="InterPro" id="IPR017941">
    <property type="entry name" value="Rieske_2Fe-2S"/>
</dbReference>